<gene>
    <name evidence="1" type="ORF">XNOV1_A029506</name>
</gene>
<dbReference type="EMBL" id="OY660880">
    <property type="protein sequence ID" value="CAJ1078391.1"/>
    <property type="molecule type" value="Genomic_DNA"/>
</dbReference>
<reference evidence="1" key="1">
    <citation type="submission" date="2023-08" db="EMBL/GenBank/DDBJ databases">
        <authorList>
            <person name="Alioto T."/>
            <person name="Alioto T."/>
            <person name="Gomez Garrido J."/>
        </authorList>
    </citation>
    <scope>NUCLEOTIDE SEQUENCE</scope>
</reference>
<dbReference type="AlphaFoldDB" id="A0AAV1GZY6"/>
<sequence length="77" mass="9284">MSEKKVRIKSAYEEETRIHKNMCKEHNYRAQLADTTGRLREGRCRTSVFFIRWSTTTWFEQFTPNTHPAQIRGHNLR</sequence>
<evidence type="ECO:0000313" key="1">
    <source>
        <dbReference type="EMBL" id="CAJ1078391.1"/>
    </source>
</evidence>
<name>A0AAV1GZY6_XYRNO</name>
<keyword evidence="2" id="KW-1185">Reference proteome</keyword>
<accession>A0AAV1GZY6</accession>
<evidence type="ECO:0000313" key="2">
    <source>
        <dbReference type="Proteomes" id="UP001178508"/>
    </source>
</evidence>
<protein>
    <submittedName>
        <fullName evidence="1">Uncharacterized protein</fullName>
    </submittedName>
</protein>
<organism evidence="1 2">
    <name type="scientific">Xyrichtys novacula</name>
    <name type="common">Pearly razorfish</name>
    <name type="synonym">Hemipteronotus novacula</name>
    <dbReference type="NCBI Taxonomy" id="13765"/>
    <lineage>
        <taxon>Eukaryota</taxon>
        <taxon>Metazoa</taxon>
        <taxon>Chordata</taxon>
        <taxon>Craniata</taxon>
        <taxon>Vertebrata</taxon>
        <taxon>Euteleostomi</taxon>
        <taxon>Actinopterygii</taxon>
        <taxon>Neopterygii</taxon>
        <taxon>Teleostei</taxon>
        <taxon>Neoteleostei</taxon>
        <taxon>Acanthomorphata</taxon>
        <taxon>Eupercaria</taxon>
        <taxon>Labriformes</taxon>
        <taxon>Labridae</taxon>
        <taxon>Xyrichtys</taxon>
    </lineage>
</organism>
<proteinExistence type="predicted"/>
<dbReference type="Proteomes" id="UP001178508">
    <property type="component" value="Chromosome 17"/>
</dbReference>